<accession>A0ABY5L5R4</accession>
<dbReference type="PANTHER" id="PTHR12215:SF10">
    <property type="entry name" value="L-AMINOADIPATE-SEMIALDEHYDE DEHYDROGENASE-PHOSPHOPANTETHEINYL TRANSFERASE"/>
    <property type="match status" value="1"/>
</dbReference>
<reference evidence="5" key="1">
    <citation type="submission" date="2022-07" db="EMBL/GenBank/DDBJ databases">
        <title>Sphingomonas sp. nov., a novel bacterium isolated from the north slope of the Mount Everest.</title>
        <authorList>
            <person name="Cui X."/>
            <person name="Liu Y."/>
        </authorList>
    </citation>
    <scope>NUCLEOTIDE SEQUENCE</scope>
    <source>
        <strain evidence="5">S5-59</strain>
    </source>
</reference>
<evidence type="ECO:0000313" key="5">
    <source>
        <dbReference type="EMBL" id="UUL82299.1"/>
    </source>
</evidence>
<keyword evidence="6" id="KW-1185">Reference proteome</keyword>
<dbReference type="RefSeq" id="WP_256506104.1">
    <property type="nucleotide sequence ID" value="NZ_CP101740.1"/>
</dbReference>
<gene>
    <name evidence="5" type="ORF">NMP03_14110</name>
</gene>
<feature type="domain" description="4'-phosphopantetheinyl transferase" evidence="3">
    <location>
        <begin position="111"/>
        <end position="213"/>
    </location>
</feature>
<evidence type="ECO:0000259" key="4">
    <source>
        <dbReference type="Pfam" id="PF22624"/>
    </source>
</evidence>
<dbReference type="InterPro" id="IPR008278">
    <property type="entry name" value="4-PPantetheinyl_Trfase_dom"/>
</dbReference>
<dbReference type="InterPro" id="IPR055066">
    <property type="entry name" value="AASDHPPT_N"/>
</dbReference>
<dbReference type="InterPro" id="IPR037143">
    <property type="entry name" value="4-PPantetheinyl_Trfase_dom_sf"/>
</dbReference>
<dbReference type="GO" id="GO:0016740">
    <property type="term" value="F:transferase activity"/>
    <property type="evidence" value="ECO:0007669"/>
    <property type="project" value="UniProtKB-KW"/>
</dbReference>
<dbReference type="InterPro" id="IPR050559">
    <property type="entry name" value="P-Pant_transferase_sf"/>
</dbReference>
<dbReference type="Pfam" id="PF01648">
    <property type="entry name" value="ACPS"/>
    <property type="match status" value="1"/>
</dbReference>
<dbReference type="Pfam" id="PF22624">
    <property type="entry name" value="AASDHPPT_N"/>
    <property type="match status" value="1"/>
</dbReference>
<organism evidence="5 6">
    <name type="scientific">Sphingomonas qomolangmaensis</name>
    <dbReference type="NCBI Taxonomy" id="2918765"/>
    <lineage>
        <taxon>Bacteria</taxon>
        <taxon>Pseudomonadati</taxon>
        <taxon>Pseudomonadota</taxon>
        <taxon>Alphaproteobacteria</taxon>
        <taxon>Sphingomonadales</taxon>
        <taxon>Sphingomonadaceae</taxon>
        <taxon>Sphingomonas</taxon>
    </lineage>
</organism>
<protein>
    <submittedName>
        <fullName evidence="5">4'-phosphopantetheinyl transferase superfamily protein</fullName>
    </submittedName>
</protein>
<feature type="domain" description="4'-phosphopantetheinyl transferase N-terminal" evidence="4">
    <location>
        <begin position="28"/>
        <end position="103"/>
    </location>
</feature>
<sequence>MARCWTLTDDVVDVWLVRLPPAAPPPALLAMLSPAELAAAGRFRHRPSHDSYVVTRGVLRQLLARYLGEAPAAVEITSQERGKPVVRGPLRFNVSHSGEFALLGFARDCDVGVDIEAVRAAPDWLAIARRFFAADEADALAATADAQRETAFFRCWTRKEAFVKATGLGLSAPLDSFSVSLDATAPRFVRLPPTEDNWSLHDIAVGRRYAAALVHRGEARSLRLHRLDDPLALCATA</sequence>
<dbReference type="Gene3D" id="3.90.470.20">
    <property type="entry name" value="4'-phosphopantetheinyl transferase domain"/>
    <property type="match status" value="2"/>
</dbReference>
<evidence type="ECO:0000259" key="3">
    <source>
        <dbReference type="Pfam" id="PF01648"/>
    </source>
</evidence>
<evidence type="ECO:0000256" key="1">
    <source>
        <dbReference type="ARBA" id="ARBA00010990"/>
    </source>
</evidence>
<name>A0ABY5L5R4_9SPHN</name>
<dbReference type="PANTHER" id="PTHR12215">
    <property type="entry name" value="PHOSPHOPANTETHEINE TRANSFERASE"/>
    <property type="match status" value="1"/>
</dbReference>
<dbReference type="Proteomes" id="UP001058533">
    <property type="component" value="Chromosome"/>
</dbReference>
<proteinExistence type="inferred from homology"/>
<dbReference type="SUPFAM" id="SSF56214">
    <property type="entry name" value="4'-phosphopantetheinyl transferase"/>
    <property type="match status" value="2"/>
</dbReference>
<evidence type="ECO:0000313" key="6">
    <source>
        <dbReference type="Proteomes" id="UP001058533"/>
    </source>
</evidence>
<keyword evidence="2 5" id="KW-0808">Transferase</keyword>
<comment type="similarity">
    <text evidence="1">Belongs to the P-Pant transferase superfamily. Gsp/Sfp/HetI/AcpT family.</text>
</comment>
<dbReference type="EMBL" id="CP101740">
    <property type="protein sequence ID" value="UUL82299.1"/>
    <property type="molecule type" value="Genomic_DNA"/>
</dbReference>
<evidence type="ECO:0000256" key="2">
    <source>
        <dbReference type="ARBA" id="ARBA00022679"/>
    </source>
</evidence>